<organism evidence="2 3">
    <name type="scientific">Micromonospora solifontis</name>
    <dbReference type="NCBI Taxonomy" id="2487138"/>
    <lineage>
        <taxon>Bacteria</taxon>
        <taxon>Bacillati</taxon>
        <taxon>Actinomycetota</taxon>
        <taxon>Actinomycetes</taxon>
        <taxon>Micromonosporales</taxon>
        <taxon>Micromonosporaceae</taxon>
        <taxon>Micromonospora</taxon>
    </lineage>
</organism>
<gene>
    <name evidence="2" type="ORF">EFE23_03115</name>
</gene>
<evidence type="ECO:0000256" key="1">
    <source>
        <dbReference type="SAM" id="Phobius"/>
    </source>
</evidence>
<sequence>MKRPPLPIAVASGLAIVPGIAAVALSAPIIAVLAALLHALIAFNIWRGHPRFLPLPFVFLAISLLALVLRQNPSILLPVVLWMAVALLVSLPERSRAWFRQPG</sequence>
<proteinExistence type="predicted"/>
<evidence type="ECO:0000313" key="3">
    <source>
        <dbReference type="Proteomes" id="UP000280698"/>
    </source>
</evidence>
<reference evidence="2 3" key="1">
    <citation type="submission" date="2018-11" db="EMBL/GenBank/DDBJ databases">
        <title>Micromonospora sp. PPF5-17, a new actinomycetes isolated from a hot spring soil.</title>
        <authorList>
            <person name="Thawai C."/>
        </authorList>
    </citation>
    <scope>NUCLEOTIDE SEQUENCE [LARGE SCALE GENOMIC DNA]</scope>
    <source>
        <strain evidence="2 3">PPF5-17</strain>
    </source>
</reference>
<feature type="transmembrane region" description="Helical" evidence="1">
    <location>
        <begin position="20"/>
        <end position="45"/>
    </location>
</feature>
<comment type="caution">
    <text evidence="2">The sequence shown here is derived from an EMBL/GenBank/DDBJ whole genome shotgun (WGS) entry which is preliminary data.</text>
</comment>
<dbReference type="EMBL" id="RJLN01000005">
    <property type="protein sequence ID" value="RNM01142.1"/>
    <property type="molecule type" value="Genomic_DNA"/>
</dbReference>
<keyword evidence="1" id="KW-0812">Transmembrane</keyword>
<keyword evidence="1" id="KW-1133">Transmembrane helix</keyword>
<keyword evidence="1" id="KW-0472">Membrane</keyword>
<feature type="transmembrane region" description="Helical" evidence="1">
    <location>
        <begin position="75"/>
        <end position="91"/>
    </location>
</feature>
<dbReference type="Proteomes" id="UP000280698">
    <property type="component" value="Unassembled WGS sequence"/>
</dbReference>
<name>A0ABX9WL10_9ACTN</name>
<protein>
    <submittedName>
        <fullName evidence="2">Uncharacterized protein</fullName>
    </submittedName>
</protein>
<accession>A0ABX9WL10</accession>
<keyword evidence="3" id="KW-1185">Reference proteome</keyword>
<evidence type="ECO:0000313" key="2">
    <source>
        <dbReference type="EMBL" id="RNM01142.1"/>
    </source>
</evidence>
<feature type="transmembrane region" description="Helical" evidence="1">
    <location>
        <begin position="52"/>
        <end position="69"/>
    </location>
</feature>